<organism evidence="2 3">
    <name type="scientific">Rhizophagus irregularis (strain DAOM 197198w)</name>
    <name type="common">Glomus intraradices</name>
    <dbReference type="NCBI Taxonomy" id="1432141"/>
    <lineage>
        <taxon>Eukaryota</taxon>
        <taxon>Fungi</taxon>
        <taxon>Fungi incertae sedis</taxon>
        <taxon>Mucoromycota</taxon>
        <taxon>Glomeromycotina</taxon>
        <taxon>Glomeromycetes</taxon>
        <taxon>Glomerales</taxon>
        <taxon>Glomeraceae</taxon>
        <taxon>Rhizophagus</taxon>
    </lineage>
</organism>
<proteinExistence type="predicted"/>
<dbReference type="GO" id="GO:0003678">
    <property type="term" value="F:DNA helicase activity"/>
    <property type="evidence" value="ECO:0007669"/>
    <property type="project" value="InterPro"/>
</dbReference>
<protein>
    <recommendedName>
        <fullName evidence="1">SF4 helicase domain-containing protein</fullName>
    </recommendedName>
</protein>
<evidence type="ECO:0000313" key="3">
    <source>
        <dbReference type="Proteomes" id="UP000022910"/>
    </source>
</evidence>
<dbReference type="EMBL" id="JEMT01011724">
    <property type="protein sequence ID" value="EXX77048.1"/>
    <property type="molecule type" value="Genomic_DNA"/>
</dbReference>
<dbReference type="HOGENOM" id="CLU_1836206_0_0_1"/>
<dbReference type="Proteomes" id="UP000022910">
    <property type="component" value="Unassembled WGS sequence"/>
</dbReference>
<accession>A0A015NCU6</accession>
<dbReference type="AlphaFoldDB" id="A0A015NCU6"/>
<name>A0A015NCU6_RHIIW</name>
<dbReference type="GO" id="GO:0005829">
    <property type="term" value="C:cytosol"/>
    <property type="evidence" value="ECO:0007669"/>
    <property type="project" value="TreeGrafter"/>
</dbReference>
<keyword evidence="3" id="KW-1185">Reference proteome</keyword>
<dbReference type="SUPFAM" id="SSF52540">
    <property type="entry name" value="P-loop containing nucleoside triphosphate hydrolases"/>
    <property type="match status" value="1"/>
</dbReference>
<evidence type="ECO:0000259" key="1">
    <source>
        <dbReference type="PROSITE" id="PS51199"/>
    </source>
</evidence>
<gene>
    <name evidence="2" type="ORF">RirG_027340</name>
</gene>
<dbReference type="Gene3D" id="3.40.50.300">
    <property type="entry name" value="P-loop containing nucleotide triphosphate hydrolases"/>
    <property type="match status" value="1"/>
</dbReference>
<dbReference type="InterPro" id="IPR027417">
    <property type="entry name" value="P-loop_NTPase"/>
</dbReference>
<dbReference type="PANTHER" id="PTHR30153">
    <property type="entry name" value="REPLICATIVE DNA HELICASE DNAB"/>
    <property type="match status" value="1"/>
</dbReference>
<sequence>MAGDDKPVAQIIANAQQAMADLRDLDDGRPDYRRMSEVAGEVVEDMQEELDGRKVDRLSTGLPDLDQLMGGLRQKSMIVIAGRPGSGKTTLGLQIAQHIAVRDRGVAAVFSLEMGDQELTRRSIASLGGVDLPGWSASNS</sequence>
<comment type="caution">
    <text evidence="2">The sequence shown here is derived from an EMBL/GenBank/DDBJ whole genome shotgun (WGS) entry which is preliminary data.</text>
</comment>
<dbReference type="GO" id="GO:0005524">
    <property type="term" value="F:ATP binding"/>
    <property type="evidence" value="ECO:0007669"/>
    <property type="project" value="InterPro"/>
</dbReference>
<reference evidence="2 3" key="1">
    <citation type="submission" date="2014-02" db="EMBL/GenBank/DDBJ databases">
        <title>Single nucleus genome sequencing reveals high similarity among nuclei of an endomycorrhizal fungus.</title>
        <authorList>
            <person name="Lin K."/>
            <person name="Geurts R."/>
            <person name="Zhang Z."/>
            <person name="Limpens E."/>
            <person name="Saunders D.G."/>
            <person name="Mu D."/>
            <person name="Pang E."/>
            <person name="Cao H."/>
            <person name="Cha H."/>
            <person name="Lin T."/>
            <person name="Zhou Q."/>
            <person name="Shang Y."/>
            <person name="Li Y."/>
            <person name="Ivanov S."/>
            <person name="Sharma T."/>
            <person name="Velzen R.V."/>
            <person name="Ruijter N.D."/>
            <person name="Aanen D.K."/>
            <person name="Win J."/>
            <person name="Kamoun S."/>
            <person name="Bisseling T."/>
            <person name="Huang S."/>
        </authorList>
    </citation>
    <scope>NUCLEOTIDE SEQUENCE [LARGE SCALE GENOMIC DNA]</scope>
    <source>
        <strain evidence="3">DAOM197198w</strain>
    </source>
</reference>
<dbReference type="GO" id="GO:0006260">
    <property type="term" value="P:DNA replication"/>
    <property type="evidence" value="ECO:0007669"/>
    <property type="project" value="InterPro"/>
</dbReference>
<feature type="domain" description="SF4 helicase" evidence="1">
    <location>
        <begin position="51"/>
        <end position="140"/>
    </location>
</feature>
<dbReference type="Pfam" id="PF03796">
    <property type="entry name" value="DnaB_C"/>
    <property type="match status" value="1"/>
</dbReference>
<evidence type="ECO:0000313" key="2">
    <source>
        <dbReference type="EMBL" id="EXX77048.1"/>
    </source>
</evidence>
<dbReference type="PROSITE" id="PS51199">
    <property type="entry name" value="SF4_HELICASE"/>
    <property type="match status" value="1"/>
</dbReference>
<dbReference type="PANTHER" id="PTHR30153:SF2">
    <property type="entry name" value="REPLICATIVE DNA HELICASE"/>
    <property type="match status" value="1"/>
</dbReference>
<dbReference type="InterPro" id="IPR007694">
    <property type="entry name" value="DNA_helicase_DnaB-like_C"/>
</dbReference>